<dbReference type="NCBIfam" id="TIGR00360">
    <property type="entry name" value="ComEC_N-term"/>
    <property type="match status" value="1"/>
</dbReference>
<dbReference type="EMBL" id="NBZD01000001">
    <property type="protein sequence ID" value="PNH19693.1"/>
    <property type="molecule type" value="Genomic_DNA"/>
</dbReference>
<feature type="transmembrane region" description="Helical" evidence="6">
    <location>
        <begin position="472"/>
        <end position="491"/>
    </location>
</feature>
<proteinExistence type="predicted"/>
<feature type="transmembrane region" description="Helical" evidence="6">
    <location>
        <begin position="526"/>
        <end position="548"/>
    </location>
</feature>
<dbReference type="InterPro" id="IPR036866">
    <property type="entry name" value="RibonucZ/Hydroxyglut_hydro"/>
</dbReference>
<evidence type="ECO:0000313" key="9">
    <source>
        <dbReference type="Proteomes" id="UP000236394"/>
    </source>
</evidence>
<dbReference type="SMART" id="SM00849">
    <property type="entry name" value="Lactamase_B"/>
    <property type="match status" value="1"/>
</dbReference>
<feature type="transmembrane region" description="Helical" evidence="6">
    <location>
        <begin position="47"/>
        <end position="70"/>
    </location>
</feature>
<dbReference type="InterPro" id="IPR052159">
    <property type="entry name" value="Competence_DNA_uptake"/>
</dbReference>
<dbReference type="CDD" id="cd07731">
    <property type="entry name" value="ComA-like_MBL-fold"/>
    <property type="match status" value="1"/>
</dbReference>
<dbReference type="Gene3D" id="3.60.15.10">
    <property type="entry name" value="Ribonuclease Z/Hydroxyacylglutathione hydrolase-like"/>
    <property type="match status" value="1"/>
</dbReference>
<feature type="transmembrane region" description="Helical" evidence="6">
    <location>
        <begin position="377"/>
        <end position="400"/>
    </location>
</feature>
<gene>
    <name evidence="8" type="ORF">B7R76_02080</name>
</gene>
<evidence type="ECO:0000259" key="7">
    <source>
        <dbReference type="SMART" id="SM00849"/>
    </source>
</evidence>
<dbReference type="RefSeq" id="WP_102892283.1">
    <property type="nucleotide sequence ID" value="NZ_NBZD01000001.1"/>
</dbReference>
<evidence type="ECO:0000256" key="5">
    <source>
        <dbReference type="ARBA" id="ARBA00023136"/>
    </source>
</evidence>
<feature type="domain" description="Metallo-beta-lactamase" evidence="7">
    <location>
        <begin position="680"/>
        <end position="880"/>
    </location>
</feature>
<keyword evidence="3 6" id="KW-0812">Transmembrane</keyword>
<dbReference type="InterPro" id="IPR035681">
    <property type="entry name" value="ComA-like_MBL"/>
</dbReference>
<dbReference type="InterPro" id="IPR004477">
    <property type="entry name" value="ComEC_N"/>
</dbReference>
<dbReference type="PANTHER" id="PTHR30619:SF1">
    <property type="entry name" value="RECOMBINATION PROTEIN 2"/>
    <property type="match status" value="1"/>
</dbReference>
<organism evidence="8 9">
    <name type="scientific">Mageeibacillus indolicus</name>
    <dbReference type="NCBI Taxonomy" id="884684"/>
    <lineage>
        <taxon>Bacteria</taxon>
        <taxon>Bacillati</taxon>
        <taxon>Bacillota</taxon>
        <taxon>Clostridia</taxon>
        <taxon>Eubacteriales</taxon>
        <taxon>Oscillospiraceae</taxon>
        <taxon>Mageeibacillus</taxon>
    </lineage>
</organism>
<name>A0A2J8B4I9_9FIRM</name>
<comment type="caution">
    <text evidence="8">The sequence shown here is derived from an EMBL/GenBank/DDBJ whole genome shotgun (WGS) entry which is preliminary data.</text>
</comment>
<feature type="transmembrane region" description="Helical" evidence="6">
    <location>
        <begin position="412"/>
        <end position="430"/>
    </location>
</feature>
<dbReference type="GO" id="GO:0005886">
    <property type="term" value="C:plasma membrane"/>
    <property type="evidence" value="ECO:0007669"/>
    <property type="project" value="UniProtKB-SubCell"/>
</dbReference>
<dbReference type="NCBIfam" id="TIGR00361">
    <property type="entry name" value="ComEC_Rec2"/>
    <property type="match status" value="1"/>
</dbReference>
<protein>
    <submittedName>
        <fullName evidence="8">DNA internalization-related competence protein ComEC/Rec2</fullName>
    </submittedName>
</protein>
<evidence type="ECO:0000256" key="1">
    <source>
        <dbReference type="ARBA" id="ARBA00004651"/>
    </source>
</evidence>
<comment type="subcellular location">
    <subcellularLocation>
        <location evidence="1">Cell membrane</location>
        <topology evidence="1">Multi-pass membrane protein</topology>
    </subcellularLocation>
</comment>
<evidence type="ECO:0000256" key="4">
    <source>
        <dbReference type="ARBA" id="ARBA00022989"/>
    </source>
</evidence>
<feature type="transmembrane region" description="Helical" evidence="6">
    <location>
        <begin position="583"/>
        <end position="604"/>
    </location>
</feature>
<dbReference type="AlphaFoldDB" id="A0A2J8B4I9"/>
<dbReference type="PANTHER" id="PTHR30619">
    <property type="entry name" value="DNA INTERNALIZATION/COMPETENCE PROTEIN COMEC/REC2"/>
    <property type="match status" value="1"/>
</dbReference>
<dbReference type="GO" id="GO:0030420">
    <property type="term" value="P:establishment of competence for transformation"/>
    <property type="evidence" value="ECO:0007669"/>
    <property type="project" value="InterPro"/>
</dbReference>
<keyword evidence="5 6" id="KW-0472">Membrane</keyword>
<feature type="transmembrane region" description="Helical" evidence="6">
    <location>
        <begin position="616"/>
        <end position="633"/>
    </location>
</feature>
<dbReference type="Proteomes" id="UP000236394">
    <property type="component" value="Unassembled WGS sequence"/>
</dbReference>
<keyword evidence="4 6" id="KW-1133">Transmembrane helix</keyword>
<feature type="transmembrane region" description="Helical" evidence="6">
    <location>
        <begin position="554"/>
        <end position="576"/>
    </location>
</feature>
<dbReference type="Pfam" id="PF00753">
    <property type="entry name" value="Lactamase_B"/>
    <property type="match status" value="1"/>
</dbReference>
<dbReference type="InterPro" id="IPR001279">
    <property type="entry name" value="Metallo-B-lactamas"/>
</dbReference>
<evidence type="ECO:0000256" key="3">
    <source>
        <dbReference type="ARBA" id="ARBA00022692"/>
    </source>
</evidence>
<accession>A0A2J8B4I9</accession>
<keyword evidence="2" id="KW-1003">Cell membrane</keyword>
<dbReference type="SUPFAM" id="SSF56281">
    <property type="entry name" value="Metallo-hydrolase/oxidoreductase"/>
    <property type="match status" value="1"/>
</dbReference>
<evidence type="ECO:0000313" key="8">
    <source>
        <dbReference type="EMBL" id="PNH19693.1"/>
    </source>
</evidence>
<evidence type="ECO:0000256" key="6">
    <source>
        <dbReference type="SAM" id="Phobius"/>
    </source>
</evidence>
<dbReference type="Pfam" id="PF03772">
    <property type="entry name" value="Competence"/>
    <property type="match status" value="1"/>
</dbReference>
<feature type="transmembrane region" description="Helical" evidence="6">
    <location>
        <begin position="132"/>
        <end position="150"/>
    </location>
</feature>
<sequence>MSIISALINMQRRLPLTAVVAAQSGFIYAYYTWVNSPSDVSSKTGKIFSATGVGLIVIWLAVGVFILWLYEHHSGKGNFFEPCDDSKTVGVKEAGKAAENLGNELVSPLIRELYAANDFHPQRKLIIRISRGIYLIFLLVMGLRMLYTTYPGSDLINPTELYREREFFEPDHPASAPVWKPDMKIIGSGTIVKAHLKPPLSAEQRMAEVKSNADISWQKLRSGKEWELEICVSAINFDGKTINFPHTSKLLHLKYKPSQNAEKLSAGSILPGDSVNFTGTANVPKSVRIPGGFNDYLYALGNGCWLNGNIKKLIFSAPPKLTLSLAVERFWEKQRRKVKSKISSYLGREAYGILAAMGWGEQIQLSRKVKDQFKHLGLLHILVVSGAHLLIISAVLEKLLRHLPLRFRYRQIILLAGLISYASLCGWHPAVARAFFSRSVETAGRLLGYKINKLNSLCGACVLYLLWQPFRLFNAGFLMSVGITAAINLIIHPLFLCGTGHEDVKIALADKKYFRWRQKLVANLKLYVLCHIVTVPLHILLGTSVSLFSPLCELILASFTGTIMLGGLGVFTAVIIGGGNLIYPSLFCVKTLLNFLLYLLNMPVFSNKFDIDYGNFPLWTGYLILLSCLIYFLRPTFNFRLNRSYYIRSYALIGLVFTANFFISTYFQPDLTIYFLDVGQGDGILLQTPKQSIAIDSGRPEGGKDMVKILQALGIRKLDAFILTHEHADHFGGALELLKRNKIKHVYLPGRPNPQITSKNRSSNWPQFVSAVQKSHVPSTVISRGDCLTINPQIKIKVLFPPELRMYADENNNSLVCLLEVCGKKIYLTGDAEEPVEKDLQHIWQPAWGLKVGHHGGKNASKAFFLHRLRPRHAFISVGRNNYGHPAPRVIEDLHKEGCYVWRTDVMGTVVIKFRKGKSEIFSYLMSSKIYE</sequence>
<evidence type="ECO:0000256" key="2">
    <source>
        <dbReference type="ARBA" id="ARBA00022475"/>
    </source>
</evidence>
<reference evidence="9" key="1">
    <citation type="submission" date="2017-04" db="EMBL/GenBank/DDBJ databases">
        <authorList>
            <person name="Bumgarner R.E."/>
            <person name="Fredricks D.N."/>
            <person name="Srinivasan S."/>
        </authorList>
    </citation>
    <scope>NUCLEOTIDE SEQUENCE [LARGE SCALE GENOMIC DNA]</scope>
    <source>
        <strain evidence="9">KA00405</strain>
    </source>
</reference>
<dbReference type="InterPro" id="IPR004797">
    <property type="entry name" value="Competence_ComEC/Rec2"/>
</dbReference>
<feature type="transmembrane region" description="Helical" evidence="6">
    <location>
        <begin position="645"/>
        <end position="667"/>
    </location>
</feature>
<feature type="transmembrane region" description="Helical" evidence="6">
    <location>
        <begin position="12"/>
        <end position="31"/>
    </location>
</feature>